<gene>
    <name evidence="1" type="ORF">F2P56_035206</name>
</gene>
<protein>
    <submittedName>
        <fullName evidence="1">Uncharacterized protein</fullName>
    </submittedName>
</protein>
<dbReference type="Proteomes" id="UP000619265">
    <property type="component" value="Unassembled WGS sequence"/>
</dbReference>
<comment type="caution">
    <text evidence="1">The sequence shown here is derived from an EMBL/GenBank/DDBJ whole genome shotgun (WGS) entry which is preliminary data.</text>
</comment>
<feature type="non-terminal residue" evidence="1">
    <location>
        <position position="160"/>
    </location>
</feature>
<reference evidence="1" key="1">
    <citation type="submission" date="2015-10" db="EMBL/GenBank/DDBJ databases">
        <authorList>
            <person name="Martinez-Garcia P.J."/>
            <person name="Crepeau M.W."/>
            <person name="Puiu D."/>
            <person name="Gonzalez-Ibeas D."/>
            <person name="Whalen J."/>
            <person name="Stevens K."/>
            <person name="Paul R."/>
            <person name="Butterfield T."/>
            <person name="Britton M."/>
            <person name="Reagan R."/>
            <person name="Chakraborty S."/>
            <person name="Walawage S.L."/>
            <person name="Vasquez-Gross H.A."/>
            <person name="Cardeno C."/>
            <person name="Famula R."/>
            <person name="Pratt K."/>
            <person name="Kuruganti S."/>
            <person name="Aradhya M.K."/>
            <person name="Leslie C.A."/>
            <person name="Dandekar A.M."/>
            <person name="Salzberg S.L."/>
            <person name="Wegrzyn J.L."/>
            <person name="Langley C.H."/>
            <person name="Neale D.B."/>
        </authorList>
    </citation>
    <scope>NUCLEOTIDE SEQUENCE</scope>
    <source>
        <tissue evidence="1">Leaves</tissue>
    </source>
</reference>
<sequence length="160" mass="18159">WLVNQSISLSEVSRRGCGRRSIVGRIVFCRGAGKEVLIKAVLQAIPSYTMSVFKLPKKLCKEINIILSKFWLGDCYKSLHPLVAKIFKEKYFKNTSITEAKLGNAHSLIWRSVWNSLGLLKEGLRWKVGDGPKINIWGKKWLLYMEKCLEFIGVTKGGAE</sequence>
<accession>A0A833T969</accession>
<name>A0A833T969_JUGRE</name>
<proteinExistence type="predicted"/>
<feature type="non-terminal residue" evidence="1">
    <location>
        <position position="1"/>
    </location>
</feature>
<dbReference type="EMBL" id="LIHL02000016">
    <property type="protein sequence ID" value="KAF5442562.1"/>
    <property type="molecule type" value="Genomic_DNA"/>
</dbReference>
<dbReference type="Gramene" id="Jr16_04190_p1">
    <property type="protein sequence ID" value="cds.Jr16_04190_p1"/>
    <property type="gene ID" value="Jr16_04190"/>
</dbReference>
<reference evidence="1" key="2">
    <citation type="submission" date="2020-03" db="EMBL/GenBank/DDBJ databases">
        <title>Walnut 2.0.</title>
        <authorList>
            <person name="Marrano A."/>
            <person name="Britton M."/>
            <person name="Zimin A.V."/>
            <person name="Zaini P.A."/>
            <person name="Workman R."/>
            <person name="Puiu D."/>
            <person name="Bianco L."/>
            <person name="Allen B.J."/>
            <person name="Troggio M."/>
            <person name="Leslie C.A."/>
            <person name="Timp W."/>
            <person name="Dendekar A."/>
            <person name="Salzberg S.L."/>
            <person name="Neale D.B."/>
        </authorList>
    </citation>
    <scope>NUCLEOTIDE SEQUENCE</scope>
    <source>
        <tissue evidence="1">Leaves</tissue>
    </source>
</reference>
<dbReference type="AlphaFoldDB" id="A0A833T969"/>
<evidence type="ECO:0000313" key="2">
    <source>
        <dbReference type="Proteomes" id="UP000619265"/>
    </source>
</evidence>
<organism evidence="1 2">
    <name type="scientific">Juglans regia</name>
    <name type="common">English walnut</name>
    <dbReference type="NCBI Taxonomy" id="51240"/>
    <lineage>
        <taxon>Eukaryota</taxon>
        <taxon>Viridiplantae</taxon>
        <taxon>Streptophyta</taxon>
        <taxon>Embryophyta</taxon>
        <taxon>Tracheophyta</taxon>
        <taxon>Spermatophyta</taxon>
        <taxon>Magnoliopsida</taxon>
        <taxon>eudicotyledons</taxon>
        <taxon>Gunneridae</taxon>
        <taxon>Pentapetalae</taxon>
        <taxon>rosids</taxon>
        <taxon>fabids</taxon>
        <taxon>Fagales</taxon>
        <taxon>Juglandaceae</taxon>
        <taxon>Juglans</taxon>
    </lineage>
</organism>
<evidence type="ECO:0000313" key="1">
    <source>
        <dbReference type="EMBL" id="KAF5442562.1"/>
    </source>
</evidence>